<dbReference type="Proteomes" id="UP000657592">
    <property type="component" value="Unassembled WGS sequence"/>
</dbReference>
<dbReference type="AlphaFoldDB" id="A0A917MLL6"/>
<keyword evidence="1" id="KW-1133">Transmembrane helix</keyword>
<comment type="caution">
    <text evidence="2">The sequence shown here is derived from an EMBL/GenBank/DDBJ whole genome shotgun (WGS) entry which is preliminary data.</text>
</comment>
<keyword evidence="1" id="KW-0812">Transmembrane</keyword>
<evidence type="ECO:0000256" key="1">
    <source>
        <dbReference type="SAM" id="Phobius"/>
    </source>
</evidence>
<accession>A0A917MLL6</accession>
<dbReference type="EMBL" id="BMJY01000004">
    <property type="protein sequence ID" value="GGH41671.1"/>
    <property type="molecule type" value="Genomic_DNA"/>
</dbReference>
<organism evidence="2 3">
    <name type="scientific">Microbacterium album</name>
    <dbReference type="NCBI Taxonomy" id="2053191"/>
    <lineage>
        <taxon>Bacteria</taxon>
        <taxon>Bacillati</taxon>
        <taxon>Actinomycetota</taxon>
        <taxon>Actinomycetes</taxon>
        <taxon>Micrococcales</taxon>
        <taxon>Microbacteriaceae</taxon>
        <taxon>Microbacterium</taxon>
    </lineage>
</organism>
<keyword evidence="3" id="KW-1185">Reference proteome</keyword>
<protein>
    <submittedName>
        <fullName evidence="2">Uncharacterized protein</fullName>
    </submittedName>
</protein>
<evidence type="ECO:0000313" key="2">
    <source>
        <dbReference type="EMBL" id="GGH41671.1"/>
    </source>
</evidence>
<sequence>MSITHWVGETRRNQPFVSASGAVVLLSSIPLTVRSAAASHIRRGMYPGDEGRAVCHRDGVRMDG</sequence>
<reference evidence="2" key="2">
    <citation type="submission" date="2020-09" db="EMBL/GenBank/DDBJ databases">
        <authorList>
            <person name="Sun Q."/>
            <person name="Zhou Y."/>
        </authorList>
    </citation>
    <scope>NUCLEOTIDE SEQUENCE</scope>
    <source>
        <strain evidence="2">CGMCC 1.15794</strain>
    </source>
</reference>
<reference evidence="2" key="1">
    <citation type="journal article" date="2014" name="Int. J. Syst. Evol. Microbiol.">
        <title>Complete genome sequence of Corynebacterium casei LMG S-19264T (=DSM 44701T), isolated from a smear-ripened cheese.</title>
        <authorList>
            <consortium name="US DOE Joint Genome Institute (JGI-PGF)"/>
            <person name="Walter F."/>
            <person name="Albersmeier A."/>
            <person name="Kalinowski J."/>
            <person name="Ruckert C."/>
        </authorList>
    </citation>
    <scope>NUCLEOTIDE SEQUENCE</scope>
    <source>
        <strain evidence="2">CGMCC 1.15794</strain>
    </source>
</reference>
<proteinExistence type="predicted"/>
<evidence type="ECO:0000313" key="3">
    <source>
        <dbReference type="Proteomes" id="UP000657592"/>
    </source>
</evidence>
<keyword evidence="1" id="KW-0472">Membrane</keyword>
<name>A0A917MLL6_9MICO</name>
<feature type="transmembrane region" description="Helical" evidence="1">
    <location>
        <begin position="16"/>
        <end position="33"/>
    </location>
</feature>
<gene>
    <name evidence="2" type="ORF">GCM10010921_14370</name>
</gene>